<gene>
    <name evidence="2" type="ORF">SAMN05216360_105123</name>
</gene>
<proteinExistence type="predicted"/>
<dbReference type="STRING" id="582672.SAMN05216360_105123"/>
<accession>A0A1G9Y0Z9</accession>
<name>A0A1G9Y0Z9_9HYPH</name>
<evidence type="ECO:0000313" key="3">
    <source>
        <dbReference type="Proteomes" id="UP000198704"/>
    </source>
</evidence>
<evidence type="ECO:0000313" key="2">
    <source>
        <dbReference type="EMBL" id="SDN02738.1"/>
    </source>
</evidence>
<dbReference type="EMBL" id="FNHS01000005">
    <property type="protein sequence ID" value="SDN02738.1"/>
    <property type="molecule type" value="Genomic_DNA"/>
</dbReference>
<organism evidence="2 3">
    <name type="scientific">Methylobacterium phyllostachyos</name>
    <dbReference type="NCBI Taxonomy" id="582672"/>
    <lineage>
        <taxon>Bacteria</taxon>
        <taxon>Pseudomonadati</taxon>
        <taxon>Pseudomonadota</taxon>
        <taxon>Alphaproteobacteria</taxon>
        <taxon>Hyphomicrobiales</taxon>
        <taxon>Methylobacteriaceae</taxon>
        <taxon>Methylobacterium</taxon>
    </lineage>
</organism>
<dbReference type="RefSeq" id="WP_091715331.1">
    <property type="nucleotide sequence ID" value="NZ_FNHS01000005.1"/>
</dbReference>
<dbReference type="OrthoDB" id="7869524at2"/>
<keyword evidence="3" id="KW-1185">Reference proteome</keyword>
<feature type="region of interest" description="Disordered" evidence="1">
    <location>
        <begin position="77"/>
        <end position="102"/>
    </location>
</feature>
<dbReference type="Proteomes" id="UP000198704">
    <property type="component" value="Unassembled WGS sequence"/>
</dbReference>
<feature type="compositionally biased region" description="Low complexity" evidence="1">
    <location>
        <begin position="81"/>
        <end position="102"/>
    </location>
</feature>
<evidence type="ECO:0000256" key="1">
    <source>
        <dbReference type="SAM" id="MobiDB-lite"/>
    </source>
</evidence>
<sequence length="102" mass="10570">MPINRTLIYASSNGDCWYLCKDEEAAVFVSHEPNEPSGGTASRIDLSVFLAAGTSAPEHRALLTMIATLVEPVRTDASARAVSPEPGAAGAEPSPGEVATTV</sequence>
<protein>
    <submittedName>
        <fullName evidence="2">Uncharacterized protein</fullName>
    </submittedName>
</protein>
<dbReference type="AlphaFoldDB" id="A0A1G9Y0Z9"/>
<reference evidence="3" key="1">
    <citation type="submission" date="2016-10" db="EMBL/GenBank/DDBJ databases">
        <authorList>
            <person name="Varghese N."/>
            <person name="Submissions S."/>
        </authorList>
    </citation>
    <scope>NUCLEOTIDE SEQUENCE [LARGE SCALE GENOMIC DNA]</scope>
    <source>
        <strain evidence="3">BL47</strain>
    </source>
</reference>